<feature type="transmembrane region" description="Helical" evidence="8">
    <location>
        <begin position="195"/>
        <end position="219"/>
    </location>
</feature>
<protein>
    <submittedName>
        <fullName evidence="10">MFS transporter</fullName>
    </submittedName>
</protein>
<feature type="domain" description="Major facilitator superfamily (MFS) profile" evidence="9">
    <location>
        <begin position="48"/>
        <end position="418"/>
    </location>
</feature>
<feature type="transmembrane region" description="Helical" evidence="8">
    <location>
        <begin position="240"/>
        <end position="260"/>
    </location>
</feature>
<evidence type="ECO:0000256" key="4">
    <source>
        <dbReference type="ARBA" id="ARBA00022519"/>
    </source>
</evidence>
<gene>
    <name evidence="10" type="ORF">C7U54_02520</name>
</gene>
<dbReference type="Proteomes" id="UP000240974">
    <property type="component" value="Unassembled WGS sequence"/>
</dbReference>
<feature type="transmembrane region" description="Helical" evidence="8">
    <location>
        <begin position="138"/>
        <end position="156"/>
    </location>
</feature>
<dbReference type="PANTHER" id="PTHR23522">
    <property type="entry name" value="BLL5896 PROTEIN"/>
    <property type="match status" value="1"/>
</dbReference>
<dbReference type="InterPro" id="IPR036259">
    <property type="entry name" value="MFS_trans_sf"/>
</dbReference>
<evidence type="ECO:0000259" key="9">
    <source>
        <dbReference type="PROSITE" id="PS50850"/>
    </source>
</evidence>
<dbReference type="InterPro" id="IPR011701">
    <property type="entry name" value="MFS"/>
</dbReference>
<feature type="transmembrane region" description="Helical" evidence="8">
    <location>
        <begin position="52"/>
        <end position="75"/>
    </location>
</feature>
<keyword evidence="6 8" id="KW-1133">Transmembrane helix</keyword>
<feature type="transmembrane region" description="Helical" evidence="8">
    <location>
        <begin position="113"/>
        <end position="132"/>
    </location>
</feature>
<reference evidence="10 11" key="1">
    <citation type="journal article" date="2019" name="Int. J. Syst. Evol. Microbiol.">
        <title>Faecalibacillus intestinalis gen. nov., sp. nov. and Faecalibacillus faecis sp. nov., isolated from human faeces.</title>
        <authorList>
            <person name="Seo B."/>
            <person name="Jeon K."/>
            <person name="Baek I."/>
            <person name="Lee Y.M."/>
            <person name="Baek K."/>
            <person name="Ko G."/>
        </authorList>
    </citation>
    <scope>NUCLEOTIDE SEQUENCE [LARGE SCALE GENOMIC DNA]</scope>
    <source>
        <strain evidence="10 11">SNUG30099</strain>
    </source>
</reference>
<dbReference type="EMBL" id="PYLQ01000002">
    <property type="protein sequence ID" value="PST43028.1"/>
    <property type="molecule type" value="Genomic_DNA"/>
</dbReference>
<dbReference type="AlphaFoldDB" id="A0A2T3G683"/>
<feature type="transmembrane region" description="Helical" evidence="8">
    <location>
        <begin position="81"/>
        <end position="101"/>
    </location>
</feature>
<evidence type="ECO:0000313" key="11">
    <source>
        <dbReference type="Proteomes" id="UP000240974"/>
    </source>
</evidence>
<feature type="transmembrane region" description="Helical" evidence="8">
    <location>
        <begin position="364"/>
        <end position="387"/>
    </location>
</feature>
<evidence type="ECO:0000256" key="5">
    <source>
        <dbReference type="ARBA" id="ARBA00022692"/>
    </source>
</evidence>
<comment type="subcellular location">
    <subcellularLocation>
        <location evidence="1">Cell inner membrane</location>
        <topology evidence="1">Multi-pass membrane protein</topology>
    </subcellularLocation>
</comment>
<dbReference type="SUPFAM" id="SSF103473">
    <property type="entry name" value="MFS general substrate transporter"/>
    <property type="match status" value="1"/>
</dbReference>
<evidence type="ECO:0000256" key="3">
    <source>
        <dbReference type="ARBA" id="ARBA00022475"/>
    </source>
</evidence>
<evidence type="ECO:0000256" key="8">
    <source>
        <dbReference type="SAM" id="Phobius"/>
    </source>
</evidence>
<evidence type="ECO:0000313" key="10">
    <source>
        <dbReference type="EMBL" id="PST43028.1"/>
    </source>
</evidence>
<dbReference type="Pfam" id="PF07690">
    <property type="entry name" value="MFS_1"/>
    <property type="match status" value="1"/>
</dbReference>
<dbReference type="PROSITE" id="PS50850">
    <property type="entry name" value="MFS"/>
    <property type="match status" value="1"/>
</dbReference>
<dbReference type="Gene3D" id="1.20.1250.20">
    <property type="entry name" value="MFS general substrate transporter like domains"/>
    <property type="match status" value="2"/>
</dbReference>
<evidence type="ECO:0000256" key="7">
    <source>
        <dbReference type="ARBA" id="ARBA00023136"/>
    </source>
</evidence>
<dbReference type="GO" id="GO:0005886">
    <property type="term" value="C:plasma membrane"/>
    <property type="evidence" value="ECO:0007669"/>
    <property type="project" value="UniProtKB-SubCell"/>
</dbReference>
<sequence length="425" mass="48360">MKSMIVFSLYEKISCFICSCKSMSSPLYLLYKKLREEKMDLLKHYKNSYLSYFLMYFFFFFSLAFFSGFLSVYLMDQGFSASQVSFVVSCSFILSVIVQPFIGKLNDVYESKYVNGVLLLIAGLLGIVFMFLKNIYLIALVYSLVLSITNGTNPIIERMAVLSRFKYGSIRVWATIGYAVATIISGYIYKNIGAYSLYVFFAIGELLCVIGLLGTQSILPPVEKINEKISMSSVFKIKHIPYYLIIVCLFYGITNVHHLYLPAMLKQSGLPINNVSNVIFVSTLSEVPVTLLSHFYMNRFSNKQLLMSVFILLCIQFFTFSFLSSLIIQIMIVFLTKTVATMAFVMINLRIISTIVDNARQNTALSLVSACKSFASIVFQMLAGYLIDFTGYQMFYFVLFICSVIGIVLVFFFKVPTNKDLKVFH</sequence>
<feature type="transmembrane region" description="Helical" evidence="8">
    <location>
        <begin position="330"/>
        <end position="352"/>
    </location>
</feature>
<organism evidence="10 11">
    <name type="scientific">Faecalibacillus intestinalis</name>
    <dbReference type="NCBI Taxonomy" id="1982626"/>
    <lineage>
        <taxon>Bacteria</taxon>
        <taxon>Bacillati</taxon>
        <taxon>Bacillota</taxon>
        <taxon>Erysipelotrichia</taxon>
        <taxon>Erysipelotrichales</taxon>
        <taxon>Coprobacillaceae</taxon>
        <taxon>Faecalibacillus</taxon>
    </lineage>
</organism>
<keyword evidence="5 8" id="KW-0812">Transmembrane</keyword>
<feature type="transmembrane region" description="Helical" evidence="8">
    <location>
        <begin position="168"/>
        <end position="189"/>
    </location>
</feature>
<comment type="caution">
    <text evidence="10">The sequence shown here is derived from an EMBL/GenBank/DDBJ whole genome shotgun (WGS) entry which is preliminary data.</text>
</comment>
<accession>A0A2T3G683</accession>
<keyword evidence="3" id="KW-1003">Cell membrane</keyword>
<dbReference type="PANTHER" id="PTHR23522:SF10">
    <property type="entry name" value="3-PHENYLPROPIONIC ACID TRANSPORTER-RELATED"/>
    <property type="match status" value="1"/>
</dbReference>
<name>A0A2T3G683_9FIRM</name>
<evidence type="ECO:0000256" key="6">
    <source>
        <dbReference type="ARBA" id="ARBA00022989"/>
    </source>
</evidence>
<keyword evidence="2" id="KW-0813">Transport</keyword>
<feature type="transmembrane region" description="Helical" evidence="8">
    <location>
        <begin position="393"/>
        <end position="413"/>
    </location>
</feature>
<dbReference type="InterPro" id="IPR020846">
    <property type="entry name" value="MFS_dom"/>
</dbReference>
<feature type="transmembrane region" description="Helical" evidence="8">
    <location>
        <begin position="305"/>
        <end position="324"/>
    </location>
</feature>
<dbReference type="GO" id="GO:0022857">
    <property type="term" value="F:transmembrane transporter activity"/>
    <property type="evidence" value="ECO:0007669"/>
    <property type="project" value="InterPro"/>
</dbReference>
<evidence type="ECO:0000256" key="1">
    <source>
        <dbReference type="ARBA" id="ARBA00004429"/>
    </source>
</evidence>
<evidence type="ECO:0000256" key="2">
    <source>
        <dbReference type="ARBA" id="ARBA00022448"/>
    </source>
</evidence>
<proteinExistence type="predicted"/>
<keyword evidence="7 8" id="KW-0472">Membrane</keyword>
<keyword evidence="11" id="KW-1185">Reference proteome</keyword>
<keyword evidence="4" id="KW-0997">Cell inner membrane</keyword>